<evidence type="ECO:0000313" key="1">
    <source>
        <dbReference type="EMBL" id="KAI0037735.1"/>
    </source>
</evidence>
<accession>A0ACB8R0Z7</accession>
<reference evidence="1" key="2">
    <citation type="journal article" date="2022" name="New Phytol.">
        <title>Evolutionary transition to the ectomycorrhizal habit in the genomes of a hyperdiverse lineage of mushroom-forming fungi.</title>
        <authorList>
            <person name="Looney B."/>
            <person name="Miyauchi S."/>
            <person name="Morin E."/>
            <person name="Drula E."/>
            <person name="Courty P.E."/>
            <person name="Kohler A."/>
            <person name="Kuo A."/>
            <person name="LaButti K."/>
            <person name="Pangilinan J."/>
            <person name="Lipzen A."/>
            <person name="Riley R."/>
            <person name="Andreopoulos W."/>
            <person name="He G."/>
            <person name="Johnson J."/>
            <person name="Nolan M."/>
            <person name="Tritt A."/>
            <person name="Barry K.W."/>
            <person name="Grigoriev I.V."/>
            <person name="Nagy L.G."/>
            <person name="Hibbett D."/>
            <person name="Henrissat B."/>
            <person name="Matheny P.B."/>
            <person name="Labbe J."/>
            <person name="Martin F.M."/>
        </authorList>
    </citation>
    <scope>NUCLEOTIDE SEQUENCE</scope>
    <source>
        <strain evidence="1">FP105234-sp</strain>
    </source>
</reference>
<keyword evidence="2" id="KW-1185">Reference proteome</keyword>
<sequence length="161" mass="17729">MVTRVIHRLAAQPVPANRKKKEMVTCACGPVHAPRARRHSARCAGSGAAGAGEAGACDSHACASSTRAHVRAPGDVTRPPRPAARLRWLRRCLRVCRRRPRRRGRACGRRRTGALGRSSWVRDNGHSTGSCHLPQSYRREKNYLMMQSAQNAWPQSCATSE</sequence>
<gene>
    <name evidence="1" type="ORF">FA95DRAFT_1396241</name>
</gene>
<comment type="caution">
    <text evidence="1">The sequence shown here is derived from an EMBL/GenBank/DDBJ whole genome shotgun (WGS) entry which is preliminary data.</text>
</comment>
<reference evidence="1" key="1">
    <citation type="submission" date="2021-02" db="EMBL/GenBank/DDBJ databases">
        <authorList>
            <consortium name="DOE Joint Genome Institute"/>
            <person name="Ahrendt S."/>
            <person name="Looney B.P."/>
            <person name="Miyauchi S."/>
            <person name="Morin E."/>
            <person name="Drula E."/>
            <person name="Courty P.E."/>
            <person name="Chicoki N."/>
            <person name="Fauchery L."/>
            <person name="Kohler A."/>
            <person name="Kuo A."/>
            <person name="Labutti K."/>
            <person name="Pangilinan J."/>
            <person name="Lipzen A."/>
            <person name="Riley R."/>
            <person name="Andreopoulos W."/>
            <person name="He G."/>
            <person name="Johnson J."/>
            <person name="Barry K.W."/>
            <person name="Grigoriev I.V."/>
            <person name="Nagy L."/>
            <person name="Hibbett D."/>
            <person name="Henrissat B."/>
            <person name="Matheny P.B."/>
            <person name="Labbe J."/>
            <person name="Martin F."/>
        </authorList>
    </citation>
    <scope>NUCLEOTIDE SEQUENCE</scope>
    <source>
        <strain evidence="1">FP105234-sp</strain>
    </source>
</reference>
<name>A0ACB8R0Z7_9AGAM</name>
<proteinExistence type="predicted"/>
<dbReference type="EMBL" id="MU276743">
    <property type="protein sequence ID" value="KAI0037735.1"/>
    <property type="molecule type" value="Genomic_DNA"/>
</dbReference>
<evidence type="ECO:0000313" key="2">
    <source>
        <dbReference type="Proteomes" id="UP000814033"/>
    </source>
</evidence>
<dbReference type="Proteomes" id="UP000814033">
    <property type="component" value="Unassembled WGS sequence"/>
</dbReference>
<protein>
    <submittedName>
        <fullName evidence="1">Uncharacterized protein</fullName>
    </submittedName>
</protein>
<organism evidence="1 2">
    <name type="scientific">Auriscalpium vulgare</name>
    <dbReference type="NCBI Taxonomy" id="40419"/>
    <lineage>
        <taxon>Eukaryota</taxon>
        <taxon>Fungi</taxon>
        <taxon>Dikarya</taxon>
        <taxon>Basidiomycota</taxon>
        <taxon>Agaricomycotina</taxon>
        <taxon>Agaricomycetes</taxon>
        <taxon>Russulales</taxon>
        <taxon>Auriscalpiaceae</taxon>
        <taxon>Auriscalpium</taxon>
    </lineage>
</organism>